<evidence type="ECO:0000256" key="6">
    <source>
        <dbReference type="ARBA" id="ARBA00023136"/>
    </source>
</evidence>
<evidence type="ECO:0000313" key="9">
    <source>
        <dbReference type="EMBL" id="RWY42162.1"/>
    </source>
</evidence>
<dbReference type="OrthoDB" id="9813074at2"/>
<protein>
    <submittedName>
        <fullName evidence="9">Rhomboid family intramembrane serine protease</fullName>
    </submittedName>
</protein>
<proteinExistence type="predicted"/>
<gene>
    <name evidence="9" type="ORF">EP867_07200</name>
</gene>
<keyword evidence="5 7" id="KW-1133">Transmembrane helix</keyword>
<sequence>MFPIRDHNPSGRTPWITRVLIALNFIVFLLTWVMPEVLLGTGEAVAGEKLSSDELTGFLFYIGGMVPAFVSEGEMLHGFLTSQFLHAGWMHLLGNMLFLWIFGDNLEDAFGPLKYLCFYLICGAAAAFAEYLAHPLSEIPMVGASGSIAGVLGGYLLLYPRAKVDVLLIFIIFFRVFTIPAWIVLMAWFGLQVLGVTTPDDPEGGDMVAYWAHAGGFIAGLALAMPFFLRQGGPRFWSRFDGHPPHPEAGYVLSPSRIPKVVRRN</sequence>
<evidence type="ECO:0000256" key="2">
    <source>
        <dbReference type="ARBA" id="ARBA00022475"/>
    </source>
</evidence>
<reference evidence="9 10" key="1">
    <citation type="journal article" date="2015" name="Int. J. Syst. Evol. Microbiol.">
        <title>Gemmobacter intermedius sp. nov., isolated from a white stork (Ciconia ciconia).</title>
        <authorList>
            <person name="Kampfer P."/>
            <person name="Jerzak L."/>
            <person name="Wilharm G."/>
            <person name="Golke J."/>
            <person name="Busse H.J."/>
            <person name="Glaeser S.P."/>
        </authorList>
    </citation>
    <scope>NUCLEOTIDE SEQUENCE [LARGE SCALE GENOMIC DNA]</scope>
    <source>
        <strain evidence="9 10">119/4</strain>
    </source>
</reference>
<keyword evidence="2" id="KW-1003">Cell membrane</keyword>
<dbReference type="InterPro" id="IPR035952">
    <property type="entry name" value="Rhomboid-like_sf"/>
</dbReference>
<feature type="transmembrane region" description="Helical" evidence="7">
    <location>
        <begin position="115"/>
        <end position="133"/>
    </location>
</feature>
<dbReference type="PANTHER" id="PTHR43066:SF26">
    <property type="entry name" value="RHOMBOID PROTEASE GLPG"/>
    <property type="match status" value="1"/>
</dbReference>
<comment type="subcellular location">
    <subcellularLocation>
        <location evidence="1">Membrane</location>
        <topology evidence="1">Multi-pass membrane protein</topology>
    </subcellularLocation>
</comment>
<dbReference type="Pfam" id="PF01694">
    <property type="entry name" value="Rhomboid"/>
    <property type="match status" value="1"/>
</dbReference>
<evidence type="ECO:0000256" key="1">
    <source>
        <dbReference type="ARBA" id="ARBA00004141"/>
    </source>
</evidence>
<feature type="transmembrane region" description="Helical" evidence="7">
    <location>
        <begin position="15"/>
        <end position="34"/>
    </location>
</feature>
<keyword evidence="6 7" id="KW-0472">Membrane</keyword>
<organism evidence="9 10">
    <name type="scientific">Falsigemmobacter intermedius</name>
    <dbReference type="NCBI Taxonomy" id="1553448"/>
    <lineage>
        <taxon>Bacteria</taxon>
        <taxon>Pseudomonadati</taxon>
        <taxon>Pseudomonadota</taxon>
        <taxon>Alphaproteobacteria</taxon>
        <taxon>Rhodobacterales</taxon>
        <taxon>Paracoccaceae</taxon>
        <taxon>Falsigemmobacter</taxon>
    </lineage>
</organism>
<keyword evidence="9" id="KW-0378">Hydrolase</keyword>
<feature type="transmembrane region" description="Helical" evidence="7">
    <location>
        <begin position="83"/>
        <end position="103"/>
    </location>
</feature>
<keyword evidence="4 7" id="KW-0812">Transmembrane</keyword>
<dbReference type="AlphaFoldDB" id="A0A3S3YEG9"/>
<dbReference type="EMBL" id="SBLC01000008">
    <property type="protein sequence ID" value="RWY42162.1"/>
    <property type="molecule type" value="Genomic_DNA"/>
</dbReference>
<accession>A0A3S3YEG9</accession>
<keyword evidence="10" id="KW-1185">Reference proteome</keyword>
<keyword evidence="9" id="KW-0645">Protease</keyword>
<comment type="caution">
    <text evidence="9">The sequence shown here is derived from an EMBL/GenBank/DDBJ whole genome shotgun (WGS) entry which is preliminary data.</text>
</comment>
<evidence type="ECO:0000313" key="10">
    <source>
        <dbReference type="Proteomes" id="UP000287168"/>
    </source>
</evidence>
<evidence type="ECO:0000256" key="4">
    <source>
        <dbReference type="ARBA" id="ARBA00022692"/>
    </source>
</evidence>
<dbReference type="Gene3D" id="1.20.1540.10">
    <property type="entry name" value="Rhomboid-like"/>
    <property type="match status" value="1"/>
</dbReference>
<dbReference type="SUPFAM" id="SSF144091">
    <property type="entry name" value="Rhomboid-like"/>
    <property type="match status" value="1"/>
</dbReference>
<evidence type="ECO:0000256" key="7">
    <source>
        <dbReference type="SAM" id="Phobius"/>
    </source>
</evidence>
<evidence type="ECO:0000256" key="3">
    <source>
        <dbReference type="ARBA" id="ARBA00022519"/>
    </source>
</evidence>
<feature type="transmembrane region" description="Helical" evidence="7">
    <location>
        <begin position="166"/>
        <end position="189"/>
    </location>
</feature>
<dbReference type="RefSeq" id="WP_128487644.1">
    <property type="nucleotide sequence ID" value="NZ_JBHLXB010000051.1"/>
</dbReference>
<dbReference type="InterPro" id="IPR022764">
    <property type="entry name" value="Peptidase_S54_rhomboid_dom"/>
</dbReference>
<evidence type="ECO:0000256" key="5">
    <source>
        <dbReference type="ARBA" id="ARBA00022989"/>
    </source>
</evidence>
<feature type="domain" description="Peptidase S54 rhomboid" evidence="8">
    <location>
        <begin position="75"/>
        <end position="228"/>
    </location>
</feature>
<evidence type="ECO:0000259" key="8">
    <source>
        <dbReference type="Pfam" id="PF01694"/>
    </source>
</evidence>
<dbReference type="PANTHER" id="PTHR43066">
    <property type="entry name" value="RHOMBOID-RELATED PROTEIN"/>
    <property type="match status" value="1"/>
</dbReference>
<feature type="transmembrane region" description="Helical" evidence="7">
    <location>
        <begin position="209"/>
        <end position="229"/>
    </location>
</feature>
<dbReference type="GO" id="GO:0016020">
    <property type="term" value="C:membrane"/>
    <property type="evidence" value="ECO:0007669"/>
    <property type="project" value="UniProtKB-SubCell"/>
</dbReference>
<dbReference type="GO" id="GO:0006508">
    <property type="term" value="P:proteolysis"/>
    <property type="evidence" value="ECO:0007669"/>
    <property type="project" value="UniProtKB-KW"/>
</dbReference>
<name>A0A3S3YEG9_9RHOB</name>
<dbReference type="Proteomes" id="UP000287168">
    <property type="component" value="Unassembled WGS sequence"/>
</dbReference>
<keyword evidence="3" id="KW-0997">Cell inner membrane</keyword>
<dbReference type="GO" id="GO:0004252">
    <property type="term" value="F:serine-type endopeptidase activity"/>
    <property type="evidence" value="ECO:0007669"/>
    <property type="project" value="InterPro"/>
</dbReference>
<feature type="transmembrane region" description="Helical" evidence="7">
    <location>
        <begin position="139"/>
        <end position="159"/>
    </location>
</feature>